<dbReference type="PANTHER" id="PTHR24324">
    <property type="entry name" value="HOMEOBOX PROTEIN HHEX"/>
    <property type="match status" value="1"/>
</dbReference>
<dbReference type="InterPro" id="IPR051000">
    <property type="entry name" value="Homeobox_DNA-bind_prot"/>
</dbReference>
<feature type="compositionally biased region" description="Basic and acidic residues" evidence="6">
    <location>
        <begin position="254"/>
        <end position="265"/>
    </location>
</feature>
<dbReference type="GO" id="GO:0030154">
    <property type="term" value="P:cell differentiation"/>
    <property type="evidence" value="ECO:0007669"/>
    <property type="project" value="TreeGrafter"/>
</dbReference>
<dbReference type="RefSeq" id="XP_016608865.1">
    <property type="nucleotide sequence ID" value="XM_016752181.1"/>
</dbReference>
<evidence type="ECO:0000256" key="1">
    <source>
        <dbReference type="ARBA" id="ARBA00023125"/>
    </source>
</evidence>
<feature type="domain" description="Homeobox" evidence="7">
    <location>
        <begin position="177"/>
        <end position="237"/>
    </location>
</feature>
<feature type="region of interest" description="Disordered" evidence="6">
    <location>
        <begin position="1"/>
        <end position="55"/>
    </location>
</feature>
<dbReference type="GO" id="GO:0000978">
    <property type="term" value="F:RNA polymerase II cis-regulatory region sequence-specific DNA binding"/>
    <property type="evidence" value="ECO:0007669"/>
    <property type="project" value="TreeGrafter"/>
</dbReference>
<dbReference type="PROSITE" id="PS00027">
    <property type="entry name" value="HOMEOBOX_1"/>
    <property type="match status" value="1"/>
</dbReference>
<dbReference type="VEuPathDB" id="FungiDB:SPPG_03931"/>
<dbReference type="Pfam" id="PF00046">
    <property type="entry name" value="Homeodomain"/>
    <property type="match status" value="1"/>
</dbReference>
<gene>
    <name evidence="8" type="ORF">SPPG_03931</name>
</gene>
<evidence type="ECO:0000256" key="3">
    <source>
        <dbReference type="ARBA" id="ARBA00023242"/>
    </source>
</evidence>
<evidence type="ECO:0000256" key="6">
    <source>
        <dbReference type="SAM" id="MobiDB-lite"/>
    </source>
</evidence>
<dbReference type="GO" id="GO:0005634">
    <property type="term" value="C:nucleus"/>
    <property type="evidence" value="ECO:0007669"/>
    <property type="project" value="UniProtKB-SubCell"/>
</dbReference>
<dbReference type="PROSITE" id="PS50071">
    <property type="entry name" value="HOMEOBOX_2"/>
    <property type="match status" value="1"/>
</dbReference>
<evidence type="ECO:0000256" key="4">
    <source>
        <dbReference type="PROSITE-ProRule" id="PRU00108"/>
    </source>
</evidence>
<evidence type="ECO:0000259" key="7">
    <source>
        <dbReference type="PROSITE" id="PS50071"/>
    </source>
</evidence>
<sequence>MYQPMPSLHSMPAPPPAGAPRRERHRSSVMDLDNLVTPGETLSTEIHRPNEPPRPEYTRPLFHAGHPSTHPEHTYEPYHPHHYPQHHRYPYSPRHNYYQFPHHQPQYYDQSHFHTQQTSYPYGHRETYTNHPQSFAPAPDRHATDSRYPPNESHSSYGYDRHQQQELGLAEQVYPYTPLKAKRKRASPAQLNALNAVFEKTFFPSTELRLRLAQQLAMTPRAVQIWFQNKRQTWRLKNKGGAKGSGAGEDLDDRGDRRRGSRTEESLEEDSGSDFQDQTGNRFAHRSQSGSDVSPSGVAVFTPSSPEQPESVRHFKLASRDDTARAAHSRTTSVDPDTSDIWRTQGRSSLPPPDAAFPSESLPPGHGTQGSSAPDVVASSTRSPLNTEAPS</sequence>
<dbReference type="Proteomes" id="UP000053201">
    <property type="component" value="Unassembled WGS sequence"/>
</dbReference>
<evidence type="ECO:0000313" key="8">
    <source>
        <dbReference type="EMBL" id="KND00826.1"/>
    </source>
</evidence>
<dbReference type="EMBL" id="KQ257455">
    <property type="protein sequence ID" value="KND00826.1"/>
    <property type="molecule type" value="Genomic_DNA"/>
</dbReference>
<dbReference type="GeneID" id="27687414"/>
<name>A0A0L0HH83_SPIPD</name>
<feature type="compositionally biased region" description="Polar residues" evidence="6">
    <location>
        <begin position="329"/>
        <end position="348"/>
    </location>
</feature>
<dbReference type="STRING" id="645134.A0A0L0HH83"/>
<dbReference type="OrthoDB" id="6159439at2759"/>
<dbReference type="GO" id="GO:0000981">
    <property type="term" value="F:DNA-binding transcription factor activity, RNA polymerase II-specific"/>
    <property type="evidence" value="ECO:0007669"/>
    <property type="project" value="InterPro"/>
</dbReference>
<keyword evidence="3 4" id="KW-0539">Nucleus</keyword>
<accession>A0A0L0HH83</accession>
<dbReference type="InParanoid" id="A0A0L0HH83"/>
<reference evidence="8 9" key="1">
    <citation type="submission" date="2009-08" db="EMBL/GenBank/DDBJ databases">
        <title>The Genome Sequence of Spizellomyces punctatus strain DAOM BR117.</title>
        <authorList>
            <consortium name="The Broad Institute Genome Sequencing Platform"/>
            <person name="Russ C."/>
            <person name="Cuomo C."/>
            <person name="Shea T."/>
            <person name="Young S.K."/>
            <person name="Zeng Q."/>
            <person name="Koehrsen M."/>
            <person name="Haas B."/>
            <person name="Borodovsky M."/>
            <person name="Guigo R."/>
            <person name="Alvarado L."/>
            <person name="Berlin A."/>
            <person name="Bochicchio J."/>
            <person name="Borenstein D."/>
            <person name="Chapman S."/>
            <person name="Chen Z."/>
            <person name="Engels R."/>
            <person name="Freedman E."/>
            <person name="Gellesch M."/>
            <person name="Goldberg J."/>
            <person name="Griggs A."/>
            <person name="Gujja S."/>
            <person name="Heiman D."/>
            <person name="Hepburn T."/>
            <person name="Howarth C."/>
            <person name="Jen D."/>
            <person name="Larson L."/>
            <person name="Lewis B."/>
            <person name="Mehta T."/>
            <person name="Park D."/>
            <person name="Pearson M."/>
            <person name="Roberts A."/>
            <person name="Saif S."/>
            <person name="Shenoy N."/>
            <person name="Sisk P."/>
            <person name="Stolte C."/>
            <person name="Sykes S."/>
            <person name="Thomson T."/>
            <person name="Walk T."/>
            <person name="White J."/>
            <person name="Yandava C."/>
            <person name="Burger G."/>
            <person name="Gray M.W."/>
            <person name="Holland P.W.H."/>
            <person name="King N."/>
            <person name="Lang F.B.F."/>
            <person name="Roger A.J."/>
            <person name="Ruiz-Trillo I."/>
            <person name="Lander E."/>
            <person name="Nusbaum C."/>
        </authorList>
    </citation>
    <scope>NUCLEOTIDE SEQUENCE [LARGE SCALE GENOMIC DNA]</scope>
    <source>
        <strain evidence="8 9">DAOM BR117</strain>
    </source>
</reference>
<dbReference type="OMA" id="LEAWYST"/>
<feature type="compositionally biased region" description="Polar residues" evidence="6">
    <location>
        <begin position="378"/>
        <end position="391"/>
    </location>
</feature>
<dbReference type="CDD" id="cd00086">
    <property type="entry name" value="homeodomain"/>
    <property type="match status" value="1"/>
</dbReference>
<keyword evidence="2 4" id="KW-0371">Homeobox</keyword>
<comment type="subcellular location">
    <subcellularLocation>
        <location evidence="4 5">Nucleus</location>
    </subcellularLocation>
</comment>
<protein>
    <recommendedName>
        <fullName evidence="7">Homeobox domain-containing protein</fullName>
    </recommendedName>
</protein>
<evidence type="ECO:0000256" key="5">
    <source>
        <dbReference type="RuleBase" id="RU000682"/>
    </source>
</evidence>
<dbReference type="SUPFAM" id="SSF46689">
    <property type="entry name" value="Homeodomain-like"/>
    <property type="match status" value="1"/>
</dbReference>
<feature type="DNA-binding region" description="Homeobox" evidence="4">
    <location>
        <begin position="179"/>
        <end position="238"/>
    </location>
</feature>
<dbReference type="InterPro" id="IPR017970">
    <property type="entry name" value="Homeobox_CS"/>
</dbReference>
<dbReference type="PANTHER" id="PTHR24324:SF9">
    <property type="entry name" value="HOMEOBOX DOMAIN-CONTAINING PROTEIN"/>
    <property type="match status" value="1"/>
</dbReference>
<feature type="region of interest" description="Disordered" evidence="6">
    <location>
        <begin position="123"/>
        <end position="163"/>
    </location>
</feature>
<organism evidence="8 9">
    <name type="scientific">Spizellomyces punctatus (strain DAOM BR117)</name>
    <dbReference type="NCBI Taxonomy" id="645134"/>
    <lineage>
        <taxon>Eukaryota</taxon>
        <taxon>Fungi</taxon>
        <taxon>Fungi incertae sedis</taxon>
        <taxon>Chytridiomycota</taxon>
        <taxon>Chytridiomycota incertae sedis</taxon>
        <taxon>Chytridiomycetes</taxon>
        <taxon>Spizellomycetales</taxon>
        <taxon>Spizellomycetaceae</taxon>
        <taxon>Spizellomyces</taxon>
    </lineage>
</organism>
<feature type="compositionally biased region" description="Polar residues" evidence="6">
    <location>
        <begin position="273"/>
        <end position="294"/>
    </location>
</feature>
<dbReference type="InterPro" id="IPR009057">
    <property type="entry name" value="Homeodomain-like_sf"/>
</dbReference>
<dbReference type="SMART" id="SM00389">
    <property type="entry name" value="HOX"/>
    <property type="match status" value="1"/>
</dbReference>
<evidence type="ECO:0000256" key="2">
    <source>
        <dbReference type="ARBA" id="ARBA00023155"/>
    </source>
</evidence>
<keyword evidence="1 4" id="KW-0238">DNA-binding</keyword>
<dbReference type="Gene3D" id="1.10.10.60">
    <property type="entry name" value="Homeodomain-like"/>
    <property type="match status" value="1"/>
</dbReference>
<feature type="compositionally biased region" description="Basic and acidic residues" evidence="6">
    <location>
        <begin position="45"/>
        <end position="55"/>
    </location>
</feature>
<dbReference type="AlphaFoldDB" id="A0A0L0HH83"/>
<proteinExistence type="predicted"/>
<dbReference type="eggNOG" id="KOG0490">
    <property type="taxonomic scope" value="Eukaryota"/>
</dbReference>
<keyword evidence="9" id="KW-1185">Reference proteome</keyword>
<dbReference type="InterPro" id="IPR001356">
    <property type="entry name" value="HD"/>
</dbReference>
<evidence type="ECO:0000313" key="9">
    <source>
        <dbReference type="Proteomes" id="UP000053201"/>
    </source>
</evidence>
<feature type="region of interest" description="Disordered" evidence="6">
    <location>
        <begin position="236"/>
        <end position="391"/>
    </location>
</feature>
<feature type="compositionally biased region" description="Basic and acidic residues" evidence="6">
    <location>
        <begin position="310"/>
        <end position="325"/>
    </location>
</feature>